<dbReference type="Gene3D" id="2.60.40.1910">
    <property type="match status" value="1"/>
</dbReference>
<evidence type="ECO:0000313" key="23">
    <source>
        <dbReference type="Proteomes" id="UP000757232"/>
    </source>
</evidence>
<keyword evidence="12" id="KW-0472">Membrane</keyword>
<evidence type="ECO:0000259" key="21">
    <source>
        <dbReference type="Pfam" id="PF17900"/>
    </source>
</evidence>
<dbReference type="Pfam" id="PF01433">
    <property type="entry name" value="Peptidase_M1"/>
    <property type="match status" value="2"/>
</dbReference>
<evidence type="ECO:0000256" key="5">
    <source>
        <dbReference type="ARBA" id="ARBA00022692"/>
    </source>
</evidence>
<dbReference type="GO" id="GO:0016020">
    <property type="term" value="C:membrane"/>
    <property type="evidence" value="ECO:0007669"/>
    <property type="project" value="UniProtKB-SubCell"/>
</dbReference>
<gene>
    <name evidence="22" type="ORF">A7U60_g9018</name>
</gene>
<feature type="domain" description="Peptidase M1 membrane alanine aminopeptidase" evidence="19">
    <location>
        <begin position="373"/>
        <end position="495"/>
    </location>
</feature>
<dbReference type="GO" id="GO:0006508">
    <property type="term" value="P:proteolysis"/>
    <property type="evidence" value="ECO:0007669"/>
    <property type="project" value="UniProtKB-KW"/>
</dbReference>
<dbReference type="GO" id="GO:0070006">
    <property type="term" value="F:metalloaminopeptidase activity"/>
    <property type="evidence" value="ECO:0007669"/>
    <property type="project" value="TreeGrafter"/>
</dbReference>
<feature type="active site" description="Proton acceptor" evidence="14">
    <location>
        <position position="332"/>
    </location>
</feature>
<evidence type="ECO:0000256" key="17">
    <source>
        <dbReference type="RuleBase" id="RU364040"/>
    </source>
</evidence>
<reference evidence="22" key="1">
    <citation type="submission" date="2016-06" db="EMBL/GenBank/DDBJ databases">
        <title>Draft Genome sequence of the fungus Inonotus baumii.</title>
        <authorList>
            <person name="Zhu H."/>
            <person name="Lin W."/>
        </authorList>
    </citation>
    <scope>NUCLEOTIDE SEQUENCE</scope>
    <source>
        <strain evidence="22">821</strain>
    </source>
</reference>
<evidence type="ECO:0000256" key="4">
    <source>
        <dbReference type="ARBA" id="ARBA00022670"/>
    </source>
</evidence>
<comment type="cofactor">
    <cofactor evidence="15 17">
        <name>Zn(2+)</name>
        <dbReference type="ChEBI" id="CHEBI:29105"/>
    </cofactor>
    <text evidence="15 17">Binds 1 zinc ion per subunit.</text>
</comment>
<dbReference type="SUPFAM" id="SSF55486">
    <property type="entry name" value="Metalloproteases ('zincins'), catalytic domain"/>
    <property type="match status" value="1"/>
</dbReference>
<keyword evidence="23" id="KW-1185">Reference proteome</keyword>
<feature type="binding site" evidence="15">
    <location>
        <position position="335"/>
    </location>
    <ligand>
        <name>Zn(2+)</name>
        <dbReference type="ChEBI" id="CHEBI:29105"/>
        <note>catalytic</note>
    </ligand>
</feature>
<feature type="domain" description="Aminopeptidase N-like N-terminal" evidence="21">
    <location>
        <begin position="27"/>
        <end position="219"/>
    </location>
</feature>
<organism evidence="22 23">
    <name type="scientific">Sanghuangporus baumii</name>
    <name type="common">Phellinus baumii</name>
    <dbReference type="NCBI Taxonomy" id="108892"/>
    <lineage>
        <taxon>Eukaryota</taxon>
        <taxon>Fungi</taxon>
        <taxon>Dikarya</taxon>
        <taxon>Basidiomycota</taxon>
        <taxon>Agaricomycotina</taxon>
        <taxon>Agaricomycetes</taxon>
        <taxon>Hymenochaetales</taxon>
        <taxon>Hymenochaetaceae</taxon>
        <taxon>Sanghuangporus</taxon>
    </lineage>
</organism>
<dbReference type="GO" id="GO:0008270">
    <property type="term" value="F:zinc ion binding"/>
    <property type="evidence" value="ECO:0007669"/>
    <property type="project" value="UniProtKB-UniRule"/>
</dbReference>
<feature type="binding site" evidence="15">
    <location>
        <position position="331"/>
    </location>
    <ligand>
        <name>Zn(2+)</name>
        <dbReference type="ChEBI" id="CHEBI:29105"/>
        <note>catalytic</note>
    </ligand>
</feature>
<feature type="domain" description="Peptidase M1 membrane alanine aminopeptidase" evidence="19">
    <location>
        <begin position="259"/>
        <end position="355"/>
    </location>
</feature>
<evidence type="ECO:0000259" key="19">
    <source>
        <dbReference type="Pfam" id="PF01433"/>
    </source>
</evidence>
<dbReference type="Gene3D" id="1.10.390.10">
    <property type="entry name" value="Neutral Protease Domain 2"/>
    <property type="match status" value="1"/>
</dbReference>
<dbReference type="Gene3D" id="1.25.50.20">
    <property type="match status" value="1"/>
</dbReference>
<keyword evidence="8 15" id="KW-0862">Zinc</keyword>
<keyword evidence="4 17" id="KW-0645">Protease</keyword>
<keyword evidence="6 15" id="KW-0479">Metal-binding</keyword>
<evidence type="ECO:0000256" key="10">
    <source>
        <dbReference type="ARBA" id="ARBA00022989"/>
    </source>
</evidence>
<protein>
    <recommendedName>
        <fullName evidence="17">Aminopeptidase</fullName>
        <ecNumber evidence="17">3.4.11.-</ecNumber>
    </recommendedName>
</protein>
<dbReference type="InterPro" id="IPR034016">
    <property type="entry name" value="M1_APN-typ"/>
</dbReference>
<dbReference type="EC" id="3.4.11.-" evidence="17"/>
<dbReference type="InterPro" id="IPR014782">
    <property type="entry name" value="Peptidase_M1_dom"/>
</dbReference>
<name>A0A9Q5HQX4_SANBA</name>
<evidence type="ECO:0000256" key="13">
    <source>
        <dbReference type="ARBA" id="ARBA00023180"/>
    </source>
</evidence>
<dbReference type="GO" id="GO:0043171">
    <property type="term" value="P:peptide catabolic process"/>
    <property type="evidence" value="ECO:0007669"/>
    <property type="project" value="TreeGrafter"/>
</dbReference>
<comment type="similarity">
    <text evidence="2 17">Belongs to the peptidase M1 family.</text>
</comment>
<evidence type="ECO:0000256" key="14">
    <source>
        <dbReference type="PIRSR" id="PIRSR634016-1"/>
    </source>
</evidence>
<dbReference type="FunFam" id="2.60.40.1730:FF:000001">
    <property type="entry name" value="Leucyl-cystinyl aminopeptidase"/>
    <property type="match status" value="1"/>
</dbReference>
<dbReference type="InterPro" id="IPR042097">
    <property type="entry name" value="Aminopeptidase_N-like_N_sf"/>
</dbReference>
<dbReference type="CDD" id="cd09601">
    <property type="entry name" value="M1_APN-Q_like"/>
    <property type="match status" value="1"/>
</dbReference>
<dbReference type="InterPro" id="IPR027268">
    <property type="entry name" value="Peptidase_M4/M1_CTD_sf"/>
</dbReference>
<comment type="caution">
    <text evidence="22">The sequence shown here is derived from an EMBL/GenBank/DDBJ whole genome shotgun (WGS) entry which is preliminary data.</text>
</comment>
<comment type="subcellular location">
    <subcellularLocation>
        <location evidence="1">Membrane</location>
        <topology evidence="1">Single-pass type II membrane protein</topology>
    </subcellularLocation>
</comment>
<feature type="site" description="Transition state stabilizer" evidence="16">
    <location>
        <position position="436"/>
    </location>
</feature>
<keyword evidence="10" id="KW-1133">Transmembrane helix</keyword>
<evidence type="ECO:0000256" key="18">
    <source>
        <dbReference type="SAM" id="MobiDB-lite"/>
    </source>
</evidence>
<evidence type="ECO:0000256" key="3">
    <source>
        <dbReference type="ARBA" id="ARBA00022438"/>
    </source>
</evidence>
<evidence type="ECO:0000259" key="20">
    <source>
        <dbReference type="Pfam" id="PF11838"/>
    </source>
</evidence>
<dbReference type="OrthoDB" id="10031169at2759"/>
<dbReference type="Gene3D" id="2.60.40.1730">
    <property type="entry name" value="tricorn interacting facor f3 domain"/>
    <property type="match status" value="1"/>
</dbReference>
<evidence type="ECO:0000256" key="7">
    <source>
        <dbReference type="ARBA" id="ARBA00022801"/>
    </source>
</evidence>
<dbReference type="Pfam" id="PF11838">
    <property type="entry name" value="ERAP1_C"/>
    <property type="match status" value="1"/>
</dbReference>
<evidence type="ECO:0000256" key="15">
    <source>
        <dbReference type="PIRSR" id="PIRSR634016-3"/>
    </source>
</evidence>
<proteinExistence type="inferred from homology"/>
<evidence type="ECO:0000256" key="8">
    <source>
        <dbReference type="ARBA" id="ARBA00022833"/>
    </source>
</evidence>
<dbReference type="SUPFAM" id="SSF63737">
    <property type="entry name" value="Leukotriene A4 hydrolase N-terminal domain"/>
    <property type="match status" value="1"/>
</dbReference>
<keyword evidence="9" id="KW-0735">Signal-anchor</keyword>
<dbReference type="PANTHER" id="PTHR11533">
    <property type="entry name" value="PROTEASE M1 ZINC METALLOPROTEASE"/>
    <property type="match status" value="1"/>
</dbReference>
<evidence type="ECO:0000256" key="9">
    <source>
        <dbReference type="ARBA" id="ARBA00022968"/>
    </source>
</evidence>
<evidence type="ECO:0000256" key="12">
    <source>
        <dbReference type="ARBA" id="ARBA00023136"/>
    </source>
</evidence>
<dbReference type="GO" id="GO:0005737">
    <property type="term" value="C:cytoplasm"/>
    <property type="evidence" value="ECO:0007669"/>
    <property type="project" value="TreeGrafter"/>
</dbReference>
<keyword evidence="11 17" id="KW-0482">Metalloprotease</keyword>
<dbReference type="InterPro" id="IPR050344">
    <property type="entry name" value="Peptidase_M1_aminopeptidases"/>
</dbReference>
<sequence>MSVPPAGSATAQPNVPEDEHRLPLDVKPLHYDLTILTDLEKLTFEGSVAIDLEILKDTSSIVFHSSTLNIKDVSITTDSLKKPQAPTSQSFDTASERAYLKFPTVFSAGSKAQLKVNFDAQLTGSMMGYYYSTWEKDGKKQYYTLTQFEPTAARRAFPCWDEPLLKATYGITLISREGTVNLSNMPAISEEPYTSSSLPSGGKWKITKFDRTPPMSSYLVAFANGEFEHIESHYVSPLSGKTRPLRVYATADYIHQTEFALEIKRKVLPLYEQMFDVEYPLPKLDTLIASDFDAGAMENWGLITGRTTAFCLDTKKSGVNAQKNVATTQSHEVAHMWFGDITTMAWWDNLYLNEGDQHIIGFLKPPLTTVFIGFATLMGEVIIMDKVFPEWKVYSEFINHHLARALDLDAKLSSHPIEVDCPDANQINQIFDALSYSKAGSVLRMLSAFVNEETFLKGVSIYLKKHLFANSVSKDLWEGIGEAAGKDIVGMMDNWVSKMGFPLLTVTEKGGSIHVRQDRFLETGPAADKDNQTIWQIPLNIASTGADGKLKVDRILLTEKEVTIPLDTTNPFKLNYDTTGVYRVLYTPERLDKIGAEAAKKNSVFNMNDRLGLINDVFALSNAGFGNVSAALNLIQNLRQEEEFLVWQGIRDNIGDLTSIFWENTTAWELLKKFRSSLYTPLVDQLGYDFPDSDSADKKQLRTLAIAGAAASDEPKVIEELTKRFADYLKTGNDSAIASDIERATYTTVVKHGGRAEYDAVKAIFEKPKTPTMRTAAIAGLCSPKDQTLIDETLKFMMTEAKDQDVYMFIANLASNVLYNRFSGNTQLPYLISYAFKYLSTEADAKDIEEFFEGKDVSKFNLALNQTLDTIRAHAALIERSTDDVVQWLQTWSKAAKL</sequence>
<feature type="domain" description="ERAP1-like C-terminal" evidence="20">
    <location>
        <begin position="572"/>
        <end position="873"/>
    </location>
</feature>
<dbReference type="PRINTS" id="PR00756">
    <property type="entry name" value="ALADIPTASE"/>
</dbReference>
<dbReference type="EMBL" id="LNZH02000216">
    <property type="protein sequence ID" value="OCB84338.1"/>
    <property type="molecule type" value="Genomic_DNA"/>
</dbReference>
<keyword evidence="7 17" id="KW-0378">Hydrolase</keyword>
<evidence type="ECO:0000256" key="6">
    <source>
        <dbReference type="ARBA" id="ARBA00022723"/>
    </source>
</evidence>
<dbReference type="InterPro" id="IPR001930">
    <property type="entry name" value="Peptidase_M1"/>
</dbReference>
<keyword evidence="5" id="KW-0812">Transmembrane</keyword>
<evidence type="ECO:0000313" key="22">
    <source>
        <dbReference type="EMBL" id="OCB84338.1"/>
    </source>
</evidence>
<dbReference type="AlphaFoldDB" id="A0A9Q5HQX4"/>
<accession>A0A9Q5HQX4</accession>
<evidence type="ECO:0000256" key="11">
    <source>
        <dbReference type="ARBA" id="ARBA00023049"/>
    </source>
</evidence>
<dbReference type="GO" id="GO:0042277">
    <property type="term" value="F:peptide binding"/>
    <property type="evidence" value="ECO:0007669"/>
    <property type="project" value="TreeGrafter"/>
</dbReference>
<feature type="region of interest" description="Disordered" evidence="18">
    <location>
        <begin position="1"/>
        <end position="20"/>
    </location>
</feature>
<evidence type="ECO:0000256" key="16">
    <source>
        <dbReference type="PIRSR" id="PIRSR634016-4"/>
    </source>
</evidence>
<dbReference type="Proteomes" id="UP000757232">
    <property type="component" value="Unassembled WGS sequence"/>
</dbReference>
<keyword evidence="3 17" id="KW-0031">Aminopeptidase</keyword>
<evidence type="ECO:0000256" key="2">
    <source>
        <dbReference type="ARBA" id="ARBA00010136"/>
    </source>
</evidence>
<dbReference type="InterPro" id="IPR045357">
    <property type="entry name" value="Aminopeptidase_N-like_N"/>
</dbReference>
<dbReference type="GO" id="GO:0005615">
    <property type="term" value="C:extracellular space"/>
    <property type="evidence" value="ECO:0007669"/>
    <property type="project" value="TreeGrafter"/>
</dbReference>
<dbReference type="PANTHER" id="PTHR11533:SF174">
    <property type="entry name" value="PUROMYCIN-SENSITIVE AMINOPEPTIDASE-RELATED"/>
    <property type="match status" value="1"/>
</dbReference>
<dbReference type="Pfam" id="PF17900">
    <property type="entry name" value="Peptidase_M1_N"/>
    <property type="match status" value="1"/>
</dbReference>
<evidence type="ECO:0000256" key="1">
    <source>
        <dbReference type="ARBA" id="ARBA00004606"/>
    </source>
</evidence>
<feature type="binding site" evidence="15">
    <location>
        <position position="354"/>
    </location>
    <ligand>
        <name>Zn(2+)</name>
        <dbReference type="ChEBI" id="CHEBI:29105"/>
        <note>catalytic</note>
    </ligand>
</feature>
<keyword evidence="13" id="KW-0325">Glycoprotein</keyword>
<dbReference type="InterPro" id="IPR024571">
    <property type="entry name" value="ERAP1-like_C_dom"/>
</dbReference>